<dbReference type="STRING" id="411467.BACCAP_01368"/>
<dbReference type="Pfam" id="PF10531">
    <property type="entry name" value="SLBB"/>
    <property type="match status" value="1"/>
</dbReference>
<dbReference type="InterPro" id="IPR017896">
    <property type="entry name" value="4Fe4S_Fe-S-bd"/>
</dbReference>
<evidence type="ECO:0000256" key="8">
    <source>
        <dbReference type="HAMAP-Rule" id="MF_00461"/>
    </source>
</evidence>
<dbReference type="NCBIfam" id="TIGR01945">
    <property type="entry name" value="rnfC"/>
    <property type="match status" value="1"/>
</dbReference>
<keyword evidence="11" id="KW-1185">Reference proteome</keyword>
<reference evidence="10 11" key="1">
    <citation type="submission" date="2007-04" db="EMBL/GenBank/DDBJ databases">
        <authorList>
            <person name="Fulton L."/>
            <person name="Clifton S."/>
            <person name="Fulton B."/>
            <person name="Xu J."/>
            <person name="Minx P."/>
            <person name="Pepin K.H."/>
            <person name="Johnson M."/>
            <person name="Thiruvilangam P."/>
            <person name="Bhonagiri V."/>
            <person name="Nash W.E."/>
            <person name="Mardis E.R."/>
            <person name="Wilson R.K."/>
        </authorList>
    </citation>
    <scope>NUCLEOTIDE SEQUENCE [LARGE SCALE GENOMIC DNA]</scope>
    <source>
        <strain evidence="10 11">ATCC 29799</strain>
    </source>
</reference>
<dbReference type="InterPro" id="IPR010208">
    <property type="entry name" value="Ion_transpt_RnfC/RsxC"/>
</dbReference>
<dbReference type="Pfam" id="PF13237">
    <property type="entry name" value="Fer4_10"/>
    <property type="match status" value="1"/>
</dbReference>
<keyword evidence="8" id="KW-1278">Translocase</keyword>
<comment type="caution">
    <text evidence="10">The sequence shown here is derived from an EMBL/GenBank/DDBJ whole genome shotgun (WGS) entry which is preliminary data.</text>
</comment>
<keyword evidence="7 8" id="KW-0411">Iron-sulfur</keyword>
<accession>A6NT39</accession>
<dbReference type="GO" id="GO:0046872">
    <property type="term" value="F:metal ion binding"/>
    <property type="evidence" value="ECO:0007669"/>
    <property type="project" value="UniProtKB-KW"/>
</dbReference>
<evidence type="ECO:0000259" key="9">
    <source>
        <dbReference type="PROSITE" id="PS51379"/>
    </source>
</evidence>
<feature type="binding site" evidence="8">
    <location>
        <position position="422"/>
    </location>
    <ligand>
        <name>[4Fe-4S] cluster</name>
        <dbReference type="ChEBI" id="CHEBI:49883"/>
        <label>2</label>
    </ligand>
</feature>
<comment type="similarity">
    <text evidence="8">Belongs to the 4Fe4S bacterial-type ferredoxin family. RnfC subfamily.</text>
</comment>
<keyword evidence="8" id="KW-0472">Membrane</keyword>
<dbReference type="Proteomes" id="UP000003639">
    <property type="component" value="Unassembled WGS sequence"/>
</dbReference>
<dbReference type="Pfam" id="PF13375">
    <property type="entry name" value="RnfC_N"/>
    <property type="match status" value="1"/>
</dbReference>
<comment type="cofactor">
    <cofactor evidence="8">
        <name>[4Fe-4S] cluster</name>
        <dbReference type="ChEBI" id="CHEBI:49883"/>
    </cofactor>
    <text evidence="8">Binds 2 [4Fe-4S] clusters per subunit.</text>
</comment>
<comment type="subunit">
    <text evidence="8">The complex is composed of six subunits: RnfA, RnfB, RnfC, RnfD, RnfE and RnfG.</text>
</comment>
<keyword evidence="4 8" id="KW-0677">Repeat</keyword>
<dbReference type="EC" id="7.-.-.-" evidence="8"/>
<dbReference type="GO" id="GO:0051539">
    <property type="term" value="F:4 iron, 4 sulfur cluster binding"/>
    <property type="evidence" value="ECO:0007669"/>
    <property type="project" value="UniProtKB-KW"/>
</dbReference>
<protein>
    <recommendedName>
        <fullName evidence="8">Ion-translocating oxidoreductase complex subunit C</fullName>
        <ecNumber evidence="8">7.-.-.-</ecNumber>
    </recommendedName>
    <alternativeName>
        <fullName evidence="8">Rnf electron transport complex subunit C</fullName>
    </alternativeName>
</protein>
<dbReference type="AlphaFoldDB" id="A6NT39"/>
<feature type="binding site" evidence="8">
    <location>
        <position position="419"/>
    </location>
    <ligand>
        <name>[4Fe-4S] cluster</name>
        <dbReference type="ChEBI" id="CHEBI:49883"/>
        <label>2</label>
    </ligand>
</feature>
<evidence type="ECO:0000256" key="6">
    <source>
        <dbReference type="ARBA" id="ARBA00023004"/>
    </source>
</evidence>
<feature type="binding site" evidence="8">
    <location>
        <position position="377"/>
    </location>
    <ligand>
        <name>[4Fe-4S] cluster</name>
        <dbReference type="ChEBI" id="CHEBI:49883"/>
        <label>1</label>
    </ligand>
</feature>
<proteinExistence type="inferred from homology"/>
<feature type="binding site" evidence="8">
    <location>
        <position position="416"/>
    </location>
    <ligand>
        <name>[4Fe-4S] cluster</name>
        <dbReference type="ChEBI" id="CHEBI:49883"/>
        <label>2</label>
    </ligand>
</feature>
<dbReference type="HAMAP" id="MF_00461">
    <property type="entry name" value="RsxC_RnfC"/>
    <property type="match status" value="1"/>
</dbReference>
<keyword evidence="2 8" id="KW-0004">4Fe-4S</keyword>
<keyword evidence="5 8" id="KW-0249">Electron transport</keyword>
<evidence type="ECO:0000256" key="1">
    <source>
        <dbReference type="ARBA" id="ARBA00022448"/>
    </source>
</evidence>
<gene>
    <name evidence="8" type="primary">rnfC</name>
    <name evidence="10" type="ORF">BACCAP_01368</name>
</gene>
<feature type="domain" description="4Fe-4S ferredoxin-type" evidence="9">
    <location>
        <begin position="368"/>
        <end position="397"/>
    </location>
</feature>
<evidence type="ECO:0000256" key="7">
    <source>
        <dbReference type="ARBA" id="ARBA00023014"/>
    </source>
</evidence>
<dbReference type="SUPFAM" id="SSF142019">
    <property type="entry name" value="Nqo1 FMN-binding domain-like"/>
    <property type="match status" value="1"/>
</dbReference>
<dbReference type="Gene3D" id="3.30.70.20">
    <property type="match status" value="1"/>
</dbReference>
<dbReference type="InterPro" id="IPR026902">
    <property type="entry name" value="RnfC_N"/>
</dbReference>
<feature type="domain" description="4Fe-4S ferredoxin-type" evidence="9">
    <location>
        <begin position="407"/>
        <end position="437"/>
    </location>
</feature>
<evidence type="ECO:0000256" key="3">
    <source>
        <dbReference type="ARBA" id="ARBA00022723"/>
    </source>
</evidence>
<keyword evidence="8" id="KW-1003">Cell membrane</keyword>
<dbReference type="GO" id="GO:0005886">
    <property type="term" value="C:plasma membrane"/>
    <property type="evidence" value="ECO:0007669"/>
    <property type="project" value="UniProtKB-SubCell"/>
</dbReference>
<dbReference type="InterPro" id="IPR017900">
    <property type="entry name" value="4Fe4S_Fe_S_CS"/>
</dbReference>
<reference evidence="10 11" key="2">
    <citation type="submission" date="2007-06" db="EMBL/GenBank/DDBJ databases">
        <title>Draft genome sequence of Pseudoflavonifractor capillosus ATCC 29799.</title>
        <authorList>
            <person name="Sudarsanam P."/>
            <person name="Ley R."/>
            <person name="Guruge J."/>
            <person name="Turnbaugh P.J."/>
            <person name="Mahowald M."/>
            <person name="Liep D."/>
            <person name="Gordon J."/>
        </authorList>
    </citation>
    <scope>NUCLEOTIDE SEQUENCE [LARGE SCALE GENOMIC DNA]</scope>
    <source>
        <strain evidence="10 11">ATCC 29799</strain>
    </source>
</reference>
<dbReference type="InterPro" id="IPR019554">
    <property type="entry name" value="Soluble_ligand-bd"/>
</dbReference>
<keyword evidence="3 8" id="KW-0479">Metal-binding</keyword>
<organism evidence="10 11">
    <name type="scientific">Pseudoflavonifractor capillosus ATCC 29799</name>
    <dbReference type="NCBI Taxonomy" id="411467"/>
    <lineage>
        <taxon>Bacteria</taxon>
        <taxon>Bacillati</taxon>
        <taxon>Bacillota</taxon>
        <taxon>Clostridia</taxon>
        <taxon>Eubacteriales</taxon>
        <taxon>Oscillospiraceae</taxon>
        <taxon>Pseudoflavonifractor</taxon>
    </lineage>
</organism>
<name>A6NT39_9FIRM</name>
<evidence type="ECO:0000256" key="2">
    <source>
        <dbReference type="ARBA" id="ARBA00022485"/>
    </source>
</evidence>
<comment type="function">
    <text evidence="8">Part of a membrane-bound complex that couples electron transfer with translocation of ions across the membrane.</text>
</comment>
<evidence type="ECO:0000313" key="11">
    <source>
        <dbReference type="Proteomes" id="UP000003639"/>
    </source>
</evidence>
<feature type="binding site" evidence="8">
    <location>
        <position position="383"/>
    </location>
    <ligand>
        <name>[4Fe-4S] cluster</name>
        <dbReference type="ChEBI" id="CHEBI:49883"/>
        <label>1</label>
    </ligand>
</feature>
<keyword evidence="1 8" id="KW-0813">Transport</keyword>
<dbReference type="PANTHER" id="PTHR43034">
    <property type="entry name" value="ION-TRANSLOCATING OXIDOREDUCTASE COMPLEX SUBUNIT C"/>
    <property type="match status" value="1"/>
</dbReference>
<dbReference type="PROSITE" id="PS00198">
    <property type="entry name" value="4FE4S_FER_1"/>
    <property type="match status" value="1"/>
</dbReference>
<feature type="binding site" evidence="8">
    <location>
        <position position="426"/>
    </location>
    <ligand>
        <name>[4Fe-4S] cluster</name>
        <dbReference type="ChEBI" id="CHEBI:49883"/>
        <label>1</label>
    </ligand>
</feature>
<evidence type="ECO:0000256" key="4">
    <source>
        <dbReference type="ARBA" id="ARBA00022737"/>
    </source>
</evidence>
<dbReference type="Gene3D" id="3.40.50.11540">
    <property type="entry name" value="NADH-ubiquinone oxidoreductase 51kDa subunit"/>
    <property type="match status" value="1"/>
</dbReference>
<feature type="binding site" evidence="8">
    <location>
        <position position="380"/>
    </location>
    <ligand>
        <name>[4Fe-4S] cluster</name>
        <dbReference type="ChEBI" id="CHEBI:49883"/>
        <label>1</label>
    </ligand>
</feature>
<evidence type="ECO:0000313" key="10">
    <source>
        <dbReference type="EMBL" id="EDN00602.1"/>
    </source>
</evidence>
<dbReference type="GO" id="GO:0022900">
    <property type="term" value="P:electron transport chain"/>
    <property type="evidence" value="ECO:0007669"/>
    <property type="project" value="UniProtKB-UniRule"/>
</dbReference>
<evidence type="ECO:0000256" key="5">
    <source>
        <dbReference type="ARBA" id="ARBA00022982"/>
    </source>
</evidence>
<dbReference type="SUPFAM" id="SSF46548">
    <property type="entry name" value="alpha-helical ferredoxin"/>
    <property type="match status" value="1"/>
</dbReference>
<dbReference type="Pfam" id="PF01512">
    <property type="entry name" value="Complex1_51K"/>
    <property type="match status" value="1"/>
</dbReference>
<keyword evidence="6 8" id="KW-0408">Iron</keyword>
<dbReference type="InterPro" id="IPR011538">
    <property type="entry name" value="Nuo51_FMN-bd"/>
</dbReference>
<dbReference type="InterPro" id="IPR037225">
    <property type="entry name" value="Nuo51_FMN-bd_sf"/>
</dbReference>
<dbReference type="EMBL" id="AAXG02000010">
    <property type="protein sequence ID" value="EDN00602.1"/>
    <property type="molecule type" value="Genomic_DNA"/>
</dbReference>
<sequence length="454" mass="48481">MRRCQNLSQIAGEAPRLAEKEWSRTMGMGKGIRLAGHKNTASCTPVQMTVPARVRIPLSLLGANTSTILVKKGDTVAVGQPIATQGQGIGVPMYASVSGTVEGIESLRMPNGSVVDCIVIASDGQQTVWDGIEVPKVTNMQELLDAVRKSGLVGLGGAGFPTWVKLNATVDRLVINGSECEPYCTVDYIAMRDYAADMAEGVRIVKTLLGIEKAIVGVKHPPKGLEDAFKGMDGVEIKQLREYYPVGAEKMLIHETTGRVVPGGKLPKDAGCIVLNVNTAAFIARYLRTGMPLVSKTVSVDGSAVNTPSVITAPIGTPVGDLFAAAGGFKGEPAKIFAGGPMMGIALPDLDFPLLWNNNGFVALNQKDAAKPATTACIRCGRCVDHCPMNLMAFEISKAYEQRDVEWLRSIRADLCIECGCCSYVCPARRDLVTNNKLAKRFLASQPKKEVSKS</sequence>
<dbReference type="PROSITE" id="PS51379">
    <property type="entry name" value="4FE4S_FER_2"/>
    <property type="match status" value="2"/>
</dbReference>
<dbReference type="GO" id="GO:0009055">
    <property type="term" value="F:electron transfer activity"/>
    <property type="evidence" value="ECO:0007669"/>
    <property type="project" value="InterPro"/>
</dbReference>
<dbReference type="PANTHER" id="PTHR43034:SF2">
    <property type="entry name" value="ION-TRANSLOCATING OXIDOREDUCTASE COMPLEX SUBUNIT C"/>
    <property type="match status" value="1"/>
</dbReference>
<comment type="subcellular location">
    <subcellularLocation>
        <location evidence="8">Cell membrane</location>
        <topology evidence="8">Peripheral membrane protein</topology>
    </subcellularLocation>
</comment>
<feature type="binding site" evidence="8">
    <location>
        <position position="387"/>
    </location>
    <ligand>
        <name>[4Fe-4S] cluster</name>
        <dbReference type="ChEBI" id="CHEBI:49883"/>
        <label>2</label>
    </ligand>
</feature>
<dbReference type="eggNOG" id="COG4656">
    <property type="taxonomic scope" value="Bacteria"/>
</dbReference>